<dbReference type="RefSeq" id="WP_035086435.1">
    <property type="nucleotide sequence ID" value="NZ_JQGC01000026.1"/>
</dbReference>
<keyword evidence="3" id="KW-1185">Reference proteome</keyword>
<dbReference type="STRING" id="46914.JP75_20945"/>
<accession>A0A087LXS3</accession>
<protein>
    <submittedName>
        <fullName evidence="2">Uncharacterized protein</fullName>
    </submittedName>
</protein>
<gene>
    <name evidence="2" type="ORF">JP75_20945</name>
</gene>
<dbReference type="EMBL" id="JQGC01000026">
    <property type="protein sequence ID" value="KFL29426.1"/>
    <property type="molecule type" value="Genomic_DNA"/>
</dbReference>
<evidence type="ECO:0000313" key="3">
    <source>
        <dbReference type="Proteomes" id="UP000028981"/>
    </source>
</evidence>
<reference evidence="2 3" key="1">
    <citation type="submission" date="2014-08" db="EMBL/GenBank/DDBJ databases">
        <authorList>
            <person name="Hassan Y.I."/>
            <person name="Lepp D."/>
            <person name="Zhou T."/>
        </authorList>
    </citation>
    <scope>NUCLEOTIDE SEQUENCE [LARGE SCALE GENOMIC DNA]</scope>
    <source>
        <strain evidence="2 3">IFO13584</strain>
    </source>
</reference>
<dbReference type="AlphaFoldDB" id="A0A087LXS3"/>
<dbReference type="Proteomes" id="UP000028981">
    <property type="component" value="Unassembled WGS sequence"/>
</dbReference>
<sequence>MTYTSSNGASASNKSLFIQSQISALALEAGLVRHPLISATDQVLILREIDLSGTATIGEVMDALDGHADPVGAILSLIKAGIISAELQAGILDENALLTRAGHPSPDDPDPAAPSGALVPRKPQGPLDAGQGAIAWPEQHDGQSPGTIEHHAVVALSSDHGDDPVPEGLALLPVSPLRPRIHVGSGEARRSFASLDDLQRAGVYILLSDTSAYVGVGSIVGRRVASGAQPIEDVDTIITITDENDGLDDADAAALERLLHMRVSAAKEVRLVNGTPGGAVVTPERYDQLNVMAGLACEALARDGHLFVNMSRRLALAGPRAERGQLGPIRPFDHPPEGEVFELSFGHNLIALAAKRDEDDWLLLAGSDIRLDTVASANASASYLRAAWLSSGVLEFSDTGEHYVLTRDIAFRSGSGAMHFVLGSKGQGRGGWQPIDGAFDPDAGDQGSLAA</sequence>
<evidence type="ECO:0000313" key="2">
    <source>
        <dbReference type="EMBL" id="KFL29426.1"/>
    </source>
</evidence>
<evidence type="ECO:0000256" key="1">
    <source>
        <dbReference type="SAM" id="MobiDB-lite"/>
    </source>
</evidence>
<proteinExistence type="predicted"/>
<feature type="region of interest" description="Disordered" evidence="1">
    <location>
        <begin position="99"/>
        <end position="130"/>
    </location>
</feature>
<organism evidence="2 3">
    <name type="scientific">Devosia riboflavina</name>
    <dbReference type="NCBI Taxonomy" id="46914"/>
    <lineage>
        <taxon>Bacteria</taxon>
        <taxon>Pseudomonadati</taxon>
        <taxon>Pseudomonadota</taxon>
        <taxon>Alphaproteobacteria</taxon>
        <taxon>Hyphomicrobiales</taxon>
        <taxon>Devosiaceae</taxon>
        <taxon>Devosia</taxon>
    </lineage>
</organism>
<dbReference type="OrthoDB" id="7938661at2"/>
<comment type="caution">
    <text evidence="2">The sequence shown here is derived from an EMBL/GenBank/DDBJ whole genome shotgun (WGS) entry which is preliminary data.</text>
</comment>
<name>A0A087LXS3_9HYPH</name>